<protein>
    <recommendedName>
        <fullName evidence="3">Phospholipase</fullName>
    </recommendedName>
</protein>
<name>A0ABQ3XYH8_9ACTN</name>
<gene>
    <name evidence="1" type="ORF">Ade02nite_14380</name>
</gene>
<sequence>MSHTLAPSSEGTVMLTLGAGVGALLIHTAPGWHGREIEVSLEATPEARTHAAVRARHVGGDILYCAVIDALPEGRYVIWRDASTPMTRVLVRGGEVTEYAVPRPPAT</sequence>
<evidence type="ECO:0000313" key="2">
    <source>
        <dbReference type="Proteomes" id="UP000609879"/>
    </source>
</evidence>
<comment type="caution">
    <text evidence="1">The sequence shown here is derived from an EMBL/GenBank/DDBJ whole genome shotgun (WGS) entry which is preliminary data.</text>
</comment>
<keyword evidence="2" id="KW-1185">Reference proteome</keyword>
<proteinExistence type="predicted"/>
<accession>A0ABQ3XYH8</accession>
<dbReference type="RefSeq" id="WP_203760728.1">
    <property type="nucleotide sequence ID" value="NZ_BAAABO010000006.1"/>
</dbReference>
<organism evidence="1 2">
    <name type="scientific">Paractinoplanes deccanensis</name>
    <dbReference type="NCBI Taxonomy" id="113561"/>
    <lineage>
        <taxon>Bacteria</taxon>
        <taxon>Bacillati</taxon>
        <taxon>Actinomycetota</taxon>
        <taxon>Actinomycetes</taxon>
        <taxon>Micromonosporales</taxon>
        <taxon>Micromonosporaceae</taxon>
        <taxon>Paractinoplanes</taxon>
    </lineage>
</organism>
<dbReference type="Proteomes" id="UP000609879">
    <property type="component" value="Unassembled WGS sequence"/>
</dbReference>
<evidence type="ECO:0000313" key="1">
    <source>
        <dbReference type="EMBL" id="GID72797.1"/>
    </source>
</evidence>
<evidence type="ECO:0008006" key="3">
    <source>
        <dbReference type="Google" id="ProtNLM"/>
    </source>
</evidence>
<reference evidence="1 2" key="1">
    <citation type="submission" date="2021-01" db="EMBL/GenBank/DDBJ databases">
        <title>Whole genome shotgun sequence of Actinoplanes deccanensis NBRC 13994.</title>
        <authorList>
            <person name="Komaki H."/>
            <person name="Tamura T."/>
        </authorList>
    </citation>
    <scope>NUCLEOTIDE SEQUENCE [LARGE SCALE GENOMIC DNA]</scope>
    <source>
        <strain evidence="1 2">NBRC 13994</strain>
    </source>
</reference>
<dbReference type="EMBL" id="BOMI01000021">
    <property type="protein sequence ID" value="GID72797.1"/>
    <property type="molecule type" value="Genomic_DNA"/>
</dbReference>